<feature type="domain" description="Organic solvent tolerance-like N-terminal" evidence="5">
    <location>
        <begin position="35"/>
        <end position="144"/>
    </location>
</feature>
<feature type="chain" id="PRO_5011799959" description="Lipopolysaccharide export system protein LptA" evidence="4">
    <location>
        <begin position="24"/>
        <end position="177"/>
    </location>
</feature>
<dbReference type="GO" id="GO:0030288">
    <property type="term" value="C:outer membrane-bounded periplasmic space"/>
    <property type="evidence" value="ECO:0007669"/>
    <property type="project" value="TreeGrafter"/>
</dbReference>
<dbReference type="PANTHER" id="PTHR36504:SF1">
    <property type="entry name" value="LIPOPOLYSACCHARIDE EXPORT SYSTEM PROTEIN LPTA"/>
    <property type="match status" value="1"/>
</dbReference>
<dbReference type="PANTHER" id="PTHR36504">
    <property type="entry name" value="LIPOPOLYSACCHARIDE EXPORT SYSTEM PROTEIN LPTA"/>
    <property type="match status" value="1"/>
</dbReference>
<dbReference type="Pfam" id="PF03968">
    <property type="entry name" value="LptD_N"/>
    <property type="match status" value="1"/>
</dbReference>
<dbReference type="EMBL" id="FOYU01000001">
    <property type="protein sequence ID" value="SFR46812.1"/>
    <property type="molecule type" value="Genomic_DNA"/>
</dbReference>
<dbReference type="HAMAP" id="MF_01914">
    <property type="entry name" value="LPS_assembly_LptA"/>
    <property type="match status" value="1"/>
</dbReference>
<accession>A0A1I6GX86</accession>
<gene>
    <name evidence="4" type="primary">lptA</name>
    <name evidence="6" type="ORF">SAMN04488070_1340</name>
</gene>
<dbReference type="AlphaFoldDB" id="A0A1I6GX86"/>
<dbReference type="InterPro" id="IPR052037">
    <property type="entry name" value="LPS_export_LptA"/>
</dbReference>
<dbReference type="InterPro" id="IPR014340">
    <property type="entry name" value="LptA"/>
</dbReference>
<name>A0A1I6GX86_9GAMM</name>
<dbReference type="NCBIfam" id="TIGR03002">
    <property type="entry name" value="outer_YhbN_LptA"/>
    <property type="match status" value="1"/>
</dbReference>
<comment type="similarity">
    <text evidence="4">Belongs to the LptA family.</text>
</comment>
<dbReference type="InterPro" id="IPR005653">
    <property type="entry name" value="OstA-like_N"/>
</dbReference>
<dbReference type="GO" id="GO:0009279">
    <property type="term" value="C:cell outer membrane"/>
    <property type="evidence" value="ECO:0007669"/>
    <property type="project" value="TreeGrafter"/>
</dbReference>
<dbReference type="GO" id="GO:0001530">
    <property type="term" value="F:lipopolysaccharide binding"/>
    <property type="evidence" value="ECO:0007669"/>
    <property type="project" value="InterPro"/>
</dbReference>
<evidence type="ECO:0000256" key="1">
    <source>
        <dbReference type="ARBA" id="ARBA00022448"/>
    </source>
</evidence>
<keyword evidence="2 4" id="KW-0732">Signal</keyword>
<dbReference type="GO" id="GO:0015920">
    <property type="term" value="P:lipopolysaccharide transport"/>
    <property type="evidence" value="ECO:0007669"/>
    <property type="project" value="UniProtKB-UniRule"/>
</dbReference>
<comment type="subcellular location">
    <subcellularLocation>
        <location evidence="4">Periplasm</location>
    </subcellularLocation>
</comment>
<evidence type="ECO:0000256" key="2">
    <source>
        <dbReference type="ARBA" id="ARBA00022729"/>
    </source>
</evidence>
<evidence type="ECO:0000256" key="4">
    <source>
        <dbReference type="HAMAP-Rule" id="MF_01914"/>
    </source>
</evidence>
<sequence precursor="true">MLKRFIPVVALLAINAISVNESAAQGREDFDKPIQINAERESFDVAKKVAVFDQNVVIRQGSLSIRADHLEVTRRDDQTDVFTATGSPAVYEQQLDDGSPITAEAEIISYDQSQQLLTLSGNVKVSQENSVIQGSEIIYNFATQQLSANRSEDDADRVTTIFMPKKKSDNQNEPTNR</sequence>
<evidence type="ECO:0000259" key="5">
    <source>
        <dbReference type="Pfam" id="PF03968"/>
    </source>
</evidence>
<comment type="function">
    <text evidence="4">Involved in the assembly of lipopolysaccharide (LPS). Required for the translocation of LPS from the inner membrane to the outer membrane. May form a bridge between the inner membrane and the outer membrane, via interactions with LptC and LptD, thereby facilitating LPS transfer across the periplasm.</text>
</comment>
<evidence type="ECO:0000313" key="7">
    <source>
        <dbReference type="Proteomes" id="UP000199424"/>
    </source>
</evidence>
<feature type="signal peptide" evidence="4">
    <location>
        <begin position="1"/>
        <end position="23"/>
    </location>
</feature>
<reference evidence="7" key="1">
    <citation type="submission" date="2016-10" db="EMBL/GenBank/DDBJ databases">
        <authorList>
            <person name="Varghese N."/>
            <person name="Submissions S."/>
        </authorList>
    </citation>
    <scope>NUCLEOTIDE SEQUENCE [LARGE SCALE GENOMIC DNA]</scope>
    <source>
        <strain evidence="7">CGMCC 1.7285</strain>
    </source>
</reference>
<dbReference type="GO" id="GO:0017089">
    <property type="term" value="F:glycolipid transfer activity"/>
    <property type="evidence" value="ECO:0007669"/>
    <property type="project" value="TreeGrafter"/>
</dbReference>
<keyword evidence="7" id="KW-1185">Reference proteome</keyword>
<protein>
    <recommendedName>
        <fullName evidence="4">Lipopolysaccharide export system protein LptA</fullName>
    </recommendedName>
</protein>
<proteinExistence type="inferred from homology"/>
<keyword evidence="1 4" id="KW-0813">Transport</keyword>
<keyword evidence="3 4" id="KW-0574">Periplasm</keyword>
<evidence type="ECO:0000313" key="6">
    <source>
        <dbReference type="EMBL" id="SFR46812.1"/>
    </source>
</evidence>
<comment type="subunit">
    <text evidence="4">Component of the lipopolysaccharide transport and assembly complex.</text>
</comment>
<organism evidence="6 7">
    <name type="scientific">Pseudidiomarina maritima</name>
    <dbReference type="NCBI Taxonomy" id="519453"/>
    <lineage>
        <taxon>Bacteria</taxon>
        <taxon>Pseudomonadati</taxon>
        <taxon>Pseudomonadota</taxon>
        <taxon>Gammaproteobacteria</taxon>
        <taxon>Alteromonadales</taxon>
        <taxon>Idiomarinaceae</taxon>
        <taxon>Pseudidiomarina</taxon>
    </lineage>
</organism>
<evidence type="ECO:0000256" key="3">
    <source>
        <dbReference type="ARBA" id="ARBA00022764"/>
    </source>
</evidence>
<dbReference type="RefSeq" id="WP_092856638.1">
    <property type="nucleotide sequence ID" value="NZ_FOYU01000001.1"/>
</dbReference>
<dbReference type="Gene3D" id="2.60.450.10">
    <property type="entry name" value="Lipopolysaccharide (LPS) transport protein A like domain"/>
    <property type="match status" value="1"/>
</dbReference>
<dbReference type="Proteomes" id="UP000199424">
    <property type="component" value="Unassembled WGS sequence"/>
</dbReference>
<dbReference type="GO" id="GO:0043165">
    <property type="term" value="P:Gram-negative-bacterium-type cell outer membrane assembly"/>
    <property type="evidence" value="ECO:0007669"/>
    <property type="project" value="UniProtKB-UniRule"/>
</dbReference>